<keyword evidence="2" id="KW-1185">Reference proteome</keyword>
<name>A0ABY4U6U8_9SPHN</name>
<dbReference type="RefSeq" id="WP_301642071.1">
    <property type="nucleotide sequence ID" value="NZ_CP098494.1"/>
</dbReference>
<reference evidence="1 2" key="1">
    <citation type="submission" date="2022-06" db="EMBL/GenBank/DDBJ databases">
        <authorList>
            <person name="Liu G."/>
        </authorList>
    </citation>
    <scope>NUCLEOTIDE SEQUENCE [LARGE SCALE GENOMIC DNA]</scope>
    <source>
        <strain evidence="1 2">E4</strain>
    </source>
</reference>
<sequence length="122" mass="13768">MAIAPYGYAHEKLVGAMDVMATGKGSRRHRLARAGRDYLFRLSNPKQHRLPPDLAESLASLLDELTSVRPQTRSDDSFEATARNMHWKKAERLAQQLFNLFLAVVELRRQAAAKLDFEGEAC</sequence>
<evidence type="ECO:0000313" key="2">
    <source>
        <dbReference type="Proteomes" id="UP001056619"/>
    </source>
</evidence>
<dbReference type="EMBL" id="CP098494">
    <property type="protein sequence ID" value="USA61397.1"/>
    <property type="molecule type" value="Genomic_DNA"/>
</dbReference>
<accession>A0ABY4U6U8</accession>
<dbReference type="Proteomes" id="UP001056619">
    <property type="component" value="Chromosome"/>
</dbReference>
<organism evidence="1 2">
    <name type="scientific">Qipengyuania citrea</name>
    <dbReference type="NCBI Taxonomy" id="225971"/>
    <lineage>
        <taxon>Bacteria</taxon>
        <taxon>Pseudomonadati</taxon>
        <taxon>Pseudomonadota</taxon>
        <taxon>Alphaproteobacteria</taxon>
        <taxon>Sphingomonadales</taxon>
        <taxon>Erythrobacteraceae</taxon>
        <taxon>Qipengyuania</taxon>
    </lineage>
</organism>
<protein>
    <submittedName>
        <fullName evidence="1">Uncharacterized protein</fullName>
    </submittedName>
</protein>
<gene>
    <name evidence="1" type="ORF">NCF85_15285</name>
</gene>
<evidence type="ECO:0000313" key="1">
    <source>
        <dbReference type="EMBL" id="USA61397.1"/>
    </source>
</evidence>
<proteinExistence type="predicted"/>